<evidence type="ECO:0000313" key="2">
    <source>
        <dbReference type="Proteomes" id="UP000298327"/>
    </source>
</evidence>
<proteinExistence type="predicted"/>
<evidence type="ECO:0000313" key="1">
    <source>
        <dbReference type="EMBL" id="TFY51994.1"/>
    </source>
</evidence>
<dbReference type="Proteomes" id="UP000298327">
    <property type="component" value="Unassembled WGS sequence"/>
</dbReference>
<dbReference type="SUPFAM" id="SSF52047">
    <property type="entry name" value="RNI-like"/>
    <property type="match status" value="1"/>
</dbReference>
<organism evidence="1 2">
    <name type="scientific">Dentipellis fragilis</name>
    <dbReference type="NCBI Taxonomy" id="205917"/>
    <lineage>
        <taxon>Eukaryota</taxon>
        <taxon>Fungi</taxon>
        <taxon>Dikarya</taxon>
        <taxon>Basidiomycota</taxon>
        <taxon>Agaricomycotina</taxon>
        <taxon>Agaricomycetes</taxon>
        <taxon>Russulales</taxon>
        <taxon>Hericiaceae</taxon>
        <taxon>Dentipellis</taxon>
    </lineage>
</organism>
<evidence type="ECO:0008006" key="3">
    <source>
        <dbReference type="Google" id="ProtNLM"/>
    </source>
</evidence>
<accession>A0A4Y9XNW8</accession>
<comment type="caution">
    <text evidence="1">The sequence shown here is derived from an EMBL/GenBank/DDBJ whole genome shotgun (WGS) entry which is preliminary data.</text>
</comment>
<name>A0A4Y9XNW8_9AGAM</name>
<dbReference type="InterPro" id="IPR032675">
    <property type="entry name" value="LRR_dom_sf"/>
</dbReference>
<keyword evidence="2" id="KW-1185">Reference proteome</keyword>
<dbReference type="AlphaFoldDB" id="A0A4Y9XNW8"/>
<reference evidence="1 2" key="1">
    <citation type="submission" date="2019-02" db="EMBL/GenBank/DDBJ databases">
        <title>Genome sequencing of the rare red list fungi Dentipellis fragilis.</title>
        <authorList>
            <person name="Buettner E."/>
            <person name="Kellner H."/>
        </authorList>
    </citation>
    <scope>NUCLEOTIDE SEQUENCE [LARGE SCALE GENOMIC DNA]</scope>
    <source>
        <strain evidence="1 2">DSM 105465</strain>
    </source>
</reference>
<gene>
    <name evidence="1" type="ORF">EVG20_g10750</name>
</gene>
<dbReference type="Gene3D" id="3.80.10.10">
    <property type="entry name" value="Ribonuclease Inhibitor"/>
    <property type="match status" value="1"/>
</dbReference>
<dbReference type="EMBL" id="SEOQ01001391">
    <property type="protein sequence ID" value="TFY51994.1"/>
    <property type="molecule type" value="Genomic_DNA"/>
</dbReference>
<sequence length="146" mass="16672">MLLNAMPLEDMRVLSVCCDPDQAWSAQGWSTLFGTCSNLRHAKIRFSCARPLCELLLTGFSPIQGGPVPLFPRLEQLTLLNVRFGDERHIRTDELPEWLKGQGILKKLVIQDCSITSELVDRLREVVPEVIWDEHLHDMSEDSEEE</sequence>
<protein>
    <recommendedName>
        <fullName evidence="3">F-box domain-containing protein</fullName>
    </recommendedName>
</protein>